<feature type="transmembrane region" description="Helical" evidence="2">
    <location>
        <begin position="270"/>
        <end position="289"/>
    </location>
</feature>
<feature type="transmembrane region" description="Helical" evidence="2">
    <location>
        <begin position="102"/>
        <end position="127"/>
    </location>
</feature>
<feature type="transmembrane region" description="Helical" evidence="2">
    <location>
        <begin position="238"/>
        <end position="258"/>
    </location>
</feature>
<dbReference type="GO" id="GO:0016020">
    <property type="term" value="C:membrane"/>
    <property type="evidence" value="ECO:0007669"/>
    <property type="project" value="TreeGrafter"/>
</dbReference>
<gene>
    <name evidence="4" type="ORF">G7Y82_11555</name>
</gene>
<accession>A0A970BA27</accession>
<feature type="region of interest" description="Disordered" evidence="1">
    <location>
        <begin position="1"/>
        <end position="21"/>
    </location>
</feature>
<comment type="caution">
    <text evidence="4">The sequence shown here is derived from an EMBL/GenBank/DDBJ whole genome shotgun (WGS) entry which is preliminary data.</text>
</comment>
<evidence type="ECO:0000313" key="5">
    <source>
        <dbReference type="Proteomes" id="UP000653472"/>
    </source>
</evidence>
<reference evidence="4" key="1">
    <citation type="submission" date="2020-03" db="EMBL/GenBank/DDBJ databases">
        <title>Solimonas marina sp. nov., isolated from deep seawater of the Pacific Ocean.</title>
        <authorList>
            <person name="Liu X."/>
            <person name="Lai Q."/>
            <person name="Sun F."/>
            <person name="Gai Y."/>
            <person name="Li G."/>
            <person name="Shao Z."/>
        </authorList>
    </citation>
    <scope>NUCLEOTIDE SEQUENCE</scope>
    <source>
        <strain evidence="4">C16B3</strain>
    </source>
</reference>
<keyword evidence="4" id="KW-0012">Acyltransferase</keyword>
<dbReference type="InterPro" id="IPR002656">
    <property type="entry name" value="Acyl_transf_3_dom"/>
</dbReference>
<dbReference type="Pfam" id="PF01757">
    <property type="entry name" value="Acyl_transf_3"/>
    <property type="match status" value="1"/>
</dbReference>
<dbReference type="PANTHER" id="PTHR23028">
    <property type="entry name" value="ACETYLTRANSFERASE"/>
    <property type="match status" value="1"/>
</dbReference>
<dbReference type="AlphaFoldDB" id="A0A970BA27"/>
<dbReference type="Proteomes" id="UP000653472">
    <property type="component" value="Unassembled WGS sequence"/>
</dbReference>
<dbReference type="InterPro" id="IPR050879">
    <property type="entry name" value="Acyltransferase_3"/>
</dbReference>
<keyword evidence="2" id="KW-0812">Transmembrane</keyword>
<feature type="transmembrane region" description="Helical" evidence="2">
    <location>
        <begin position="60"/>
        <end position="81"/>
    </location>
</feature>
<evidence type="ECO:0000313" key="4">
    <source>
        <dbReference type="EMBL" id="NKF22956.1"/>
    </source>
</evidence>
<keyword evidence="4" id="KW-0808">Transferase</keyword>
<proteinExistence type="predicted"/>
<dbReference type="GO" id="GO:0016747">
    <property type="term" value="F:acyltransferase activity, transferring groups other than amino-acyl groups"/>
    <property type="evidence" value="ECO:0007669"/>
    <property type="project" value="InterPro"/>
</dbReference>
<keyword evidence="2" id="KW-0472">Membrane</keyword>
<dbReference type="GO" id="GO:0009103">
    <property type="term" value="P:lipopolysaccharide biosynthetic process"/>
    <property type="evidence" value="ECO:0007669"/>
    <property type="project" value="TreeGrafter"/>
</dbReference>
<dbReference type="EMBL" id="JAAVXB010000005">
    <property type="protein sequence ID" value="NKF22956.1"/>
    <property type="molecule type" value="Genomic_DNA"/>
</dbReference>
<keyword evidence="5" id="KW-1185">Reference proteome</keyword>
<dbReference type="RefSeq" id="WP_168148269.1">
    <property type="nucleotide sequence ID" value="NZ_JAAVXB010000005.1"/>
</dbReference>
<protein>
    <submittedName>
        <fullName evidence="4">Acyltransferase</fullName>
    </submittedName>
</protein>
<dbReference type="PANTHER" id="PTHR23028:SF53">
    <property type="entry name" value="ACYL_TRANSF_3 DOMAIN-CONTAINING PROTEIN"/>
    <property type="match status" value="1"/>
</dbReference>
<sequence length="399" mass="44777">MPTMLRGSAQTRDRSTATTRPQGRIDGLDGLRAISILIVLIGHGAHTVGVPVFMQTFSEMGIVGVELFFTISGFIITHLLLRERARDGNIDLRKFWWRRALRIVPPFAAAALGIAIAAAAGIIQWHWTSFIGAVTLTKDTTLLPGDWFFGHIWSLSLEEQFYLLWPLVFAFALNTQRTMWLLLALVIGNALITPLVWHVARPFENTLPYIPHLAAGCLLAMALHAPQPPRWLQAWRALPMRGVLITTLAALALIVSWLRGRDQMDFTWVPLYAVLVPITAMLIVAEIALPEGSLRTVLATPALRWFGRISYSLYLWQQLFFGPADAYPHPWLWATWPYNIVAAVACGALGYYLIEKPAARLKQHFERHDASTSARVRTNTLPRCRADTTSKTRNFGPLR</sequence>
<feature type="transmembrane region" description="Helical" evidence="2">
    <location>
        <begin position="180"/>
        <end position="200"/>
    </location>
</feature>
<feature type="transmembrane region" description="Helical" evidence="2">
    <location>
        <begin position="147"/>
        <end position="173"/>
    </location>
</feature>
<feature type="transmembrane region" description="Helical" evidence="2">
    <location>
        <begin position="336"/>
        <end position="354"/>
    </location>
</feature>
<name>A0A970BA27_9GAMM</name>
<feature type="transmembrane region" description="Helical" evidence="2">
    <location>
        <begin position="30"/>
        <end position="54"/>
    </location>
</feature>
<evidence type="ECO:0000256" key="2">
    <source>
        <dbReference type="SAM" id="Phobius"/>
    </source>
</evidence>
<feature type="domain" description="Acyltransferase 3" evidence="3">
    <location>
        <begin position="26"/>
        <end position="348"/>
    </location>
</feature>
<organism evidence="4 5">
    <name type="scientific">Solimonas marina</name>
    <dbReference type="NCBI Taxonomy" id="2714601"/>
    <lineage>
        <taxon>Bacteria</taxon>
        <taxon>Pseudomonadati</taxon>
        <taxon>Pseudomonadota</taxon>
        <taxon>Gammaproteobacteria</taxon>
        <taxon>Nevskiales</taxon>
        <taxon>Nevskiaceae</taxon>
        <taxon>Solimonas</taxon>
    </lineage>
</organism>
<evidence type="ECO:0000259" key="3">
    <source>
        <dbReference type="Pfam" id="PF01757"/>
    </source>
</evidence>
<evidence type="ECO:0000256" key="1">
    <source>
        <dbReference type="SAM" id="MobiDB-lite"/>
    </source>
</evidence>
<keyword evidence="2" id="KW-1133">Transmembrane helix</keyword>